<keyword evidence="1" id="KW-0472">Membrane</keyword>
<gene>
    <name evidence="2" type="ORF">LWC34_23385</name>
</gene>
<sequence>MDHSNRGWLVSAVLSLLAAVLLALAAFLPLYVSSSKFGPDAPVVVVGWPSAIYPQLFGVVLALAAGLLAFRRNGVLSVASGAFNLAVAWMLLTLYAVASDKADLGPGFWCLVGGVLLAVCAPLTRMNTLLGRLPRS</sequence>
<evidence type="ECO:0000313" key="3">
    <source>
        <dbReference type="Proteomes" id="UP001521150"/>
    </source>
</evidence>
<keyword evidence="1" id="KW-1133">Transmembrane helix</keyword>
<evidence type="ECO:0000256" key="1">
    <source>
        <dbReference type="SAM" id="Phobius"/>
    </source>
</evidence>
<reference evidence="2 3" key="1">
    <citation type="submission" date="2021-12" db="EMBL/GenBank/DDBJ databases">
        <title>Genome sequence of Kibdelosporangium philippinense ATCC 49844.</title>
        <authorList>
            <person name="Fedorov E.A."/>
            <person name="Omeragic M."/>
            <person name="Shalygina K.F."/>
            <person name="Maclea K.S."/>
        </authorList>
    </citation>
    <scope>NUCLEOTIDE SEQUENCE [LARGE SCALE GENOMIC DNA]</scope>
    <source>
        <strain evidence="2 3">ATCC 49844</strain>
    </source>
</reference>
<dbReference type="RefSeq" id="WP_233727290.1">
    <property type="nucleotide sequence ID" value="NZ_JAJVCN010000002.1"/>
</dbReference>
<dbReference type="Proteomes" id="UP001521150">
    <property type="component" value="Unassembled WGS sequence"/>
</dbReference>
<name>A0ABS8ZDX7_9PSEU</name>
<organism evidence="2 3">
    <name type="scientific">Kibdelosporangium philippinense</name>
    <dbReference type="NCBI Taxonomy" id="211113"/>
    <lineage>
        <taxon>Bacteria</taxon>
        <taxon>Bacillati</taxon>
        <taxon>Actinomycetota</taxon>
        <taxon>Actinomycetes</taxon>
        <taxon>Pseudonocardiales</taxon>
        <taxon>Pseudonocardiaceae</taxon>
        <taxon>Kibdelosporangium</taxon>
    </lineage>
</organism>
<keyword evidence="3" id="KW-1185">Reference proteome</keyword>
<evidence type="ECO:0000313" key="2">
    <source>
        <dbReference type="EMBL" id="MCE7005747.1"/>
    </source>
</evidence>
<protein>
    <submittedName>
        <fullName evidence="2">Uncharacterized protein</fullName>
    </submittedName>
</protein>
<feature type="transmembrane region" description="Helical" evidence="1">
    <location>
        <begin position="7"/>
        <end position="32"/>
    </location>
</feature>
<accession>A0ABS8ZDX7</accession>
<comment type="caution">
    <text evidence="2">The sequence shown here is derived from an EMBL/GenBank/DDBJ whole genome shotgun (WGS) entry which is preliminary data.</text>
</comment>
<feature type="transmembrane region" description="Helical" evidence="1">
    <location>
        <begin position="52"/>
        <end position="70"/>
    </location>
</feature>
<keyword evidence="1" id="KW-0812">Transmembrane</keyword>
<proteinExistence type="predicted"/>
<feature type="transmembrane region" description="Helical" evidence="1">
    <location>
        <begin position="77"/>
        <end position="98"/>
    </location>
</feature>
<dbReference type="EMBL" id="JAJVCN010000002">
    <property type="protein sequence ID" value="MCE7005747.1"/>
    <property type="molecule type" value="Genomic_DNA"/>
</dbReference>
<feature type="transmembrane region" description="Helical" evidence="1">
    <location>
        <begin position="104"/>
        <end position="124"/>
    </location>
</feature>